<organism evidence="12 13">
    <name type="scientific">Ramazzottius varieornatus</name>
    <name type="common">Water bear</name>
    <name type="synonym">Tardigrade</name>
    <dbReference type="NCBI Taxonomy" id="947166"/>
    <lineage>
        <taxon>Eukaryota</taxon>
        <taxon>Metazoa</taxon>
        <taxon>Ecdysozoa</taxon>
        <taxon>Tardigrada</taxon>
        <taxon>Eutardigrada</taxon>
        <taxon>Parachela</taxon>
        <taxon>Hypsibioidea</taxon>
        <taxon>Ramazzottiidae</taxon>
        <taxon>Ramazzottius</taxon>
    </lineage>
</organism>
<dbReference type="STRING" id="947166.A0A1D1W2P1"/>
<keyword evidence="8 10" id="KW-0472">Membrane</keyword>
<keyword evidence="4" id="KW-0808">Transferase</keyword>
<evidence type="ECO:0000259" key="11">
    <source>
        <dbReference type="Pfam" id="PF02434"/>
    </source>
</evidence>
<dbReference type="GO" id="GO:0016020">
    <property type="term" value="C:membrane"/>
    <property type="evidence" value="ECO:0007669"/>
    <property type="project" value="UniProtKB-SubCell"/>
</dbReference>
<dbReference type="PANTHER" id="PTHR10811">
    <property type="entry name" value="FRINGE-RELATED"/>
    <property type="match status" value="1"/>
</dbReference>
<evidence type="ECO:0000256" key="2">
    <source>
        <dbReference type="ARBA" id="ARBA00008661"/>
    </source>
</evidence>
<evidence type="ECO:0000256" key="9">
    <source>
        <dbReference type="ARBA" id="ARBA00037847"/>
    </source>
</evidence>
<evidence type="ECO:0000256" key="8">
    <source>
        <dbReference type="ARBA" id="ARBA00023136"/>
    </source>
</evidence>
<evidence type="ECO:0000256" key="4">
    <source>
        <dbReference type="ARBA" id="ARBA00022679"/>
    </source>
</evidence>
<dbReference type="AlphaFoldDB" id="A0A1D1W2P1"/>
<protein>
    <recommendedName>
        <fullName evidence="11">Fringe-like glycosyltransferase domain-containing protein</fullName>
    </recommendedName>
</protein>
<dbReference type="EMBL" id="BDGG01000012">
    <property type="protein sequence ID" value="GAV05634.1"/>
    <property type="molecule type" value="Genomic_DNA"/>
</dbReference>
<keyword evidence="7 10" id="KW-1133">Transmembrane helix</keyword>
<evidence type="ECO:0000256" key="6">
    <source>
        <dbReference type="ARBA" id="ARBA00022968"/>
    </source>
</evidence>
<dbReference type="Proteomes" id="UP000186922">
    <property type="component" value="Unassembled WGS sequence"/>
</dbReference>
<dbReference type="OrthoDB" id="8959630at2759"/>
<feature type="transmembrane region" description="Helical" evidence="10">
    <location>
        <begin position="48"/>
        <end position="66"/>
    </location>
</feature>
<gene>
    <name evidence="12" type="primary">RvY_15734-1</name>
    <name evidence="12" type="synonym">RvY_15734.1</name>
    <name evidence="12" type="ORF">RvY_15734</name>
</gene>
<sequence>MRDKSTCIYSVGGYYHQQVQPASVFPTTISRRAAMPNRTSRLLCNRKSIRSFIVVSFMCYVMLSLHELTNQRLNVQLVLTPDDKAILLEGESTHPRNTRAVRDNHHLQAEQHTYSQLPEEEGKGKNAPSPLDSVGKLHANTANGSINKPKSHHLRLDDVHISVKTSKKFHRQRLDVILQTWFTQAAEQTYFVTDDEDAEYQGKTNGHLVESNCSSSHNRKALCCKMSVELDFFMVMDKKWFCHFDDDNYVNVDSLLDLLGQYDSRQDWYLGKPSIKAPLEIPYLRKQSNKNGNSAFWFATGGAGFCLSRSLVRRMQPLVSNGKFMGLGEKIRLPDDVTIGYVIEYLLGVPLTMVDRFHSHLEPLHVLADDALRSQVSFSYSTYRGNQMNRVTVPGWDTNSDPTRFFSLFCYLSPTRSKNCPPVGTSTVI</sequence>
<dbReference type="InterPro" id="IPR003378">
    <property type="entry name" value="Fringe-like_glycosylTrfase"/>
</dbReference>
<dbReference type="GO" id="GO:0012505">
    <property type="term" value="C:endomembrane system"/>
    <property type="evidence" value="ECO:0007669"/>
    <property type="project" value="UniProtKB-SubCell"/>
</dbReference>
<name>A0A1D1W2P1_RAMVA</name>
<keyword evidence="6" id="KW-0735">Signal-anchor</keyword>
<evidence type="ECO:0000313" key="12">
    <source>
        <dbReference type="EMBL" id="GAV05634.1"/>
    </source>
</evidence>
<evidence type="ECO:0000256" key="5">
    <source>
        <dbReference type="ARBA" id="ARBA00022692"/>
    </source>
</evidence>
<reference evidence="12 13" key="1">
    <citation type="journal article" date="2016" name="Nat. Commun.">
        <title>Extremotolerant tardigrade genome and improved radiotolerance of human cultured cells by tardigrade-unique protein.</title>
        <authorList>
            <person name="Hashimoto T."/>
            <person name="Horikawa D.D."/>
            <person name="Saito Y."/>
            <person name="Kuwahara H."/>
            <person name="Kozuka-Hata H."/>
            <person name="Shin-I T."/>
            <person name="Minakuchi Y."/>
            <person name="Ohishi K."/>
            <person name="Motoyama A."/>
            <person name="Aizu T."/>
            <person name="Enomoto A."/>
            <person name="Kondo K."/>
            <person name="Tanaka S."/>
            <person name="Hara Y."/>
            <person name="Koshikawa S."/>
            <person name="Sagara H."/>
            <person name="Miura T."/>
            <person name="Yokobori S."/>
            <person name="Miyagawa K."/>
            <person name="Suzuki Y."/>
            <person name="Kubo T."/>
            <person name="Oyama M."/>
            <person name="Kohara Y."/>
            <person name="Fujiyama A."/>
            <person name="Arakawa K."/>
            <person name="Katayama T."/>
            <person name="Toyoda A."/>
            <person name="Kunieda T."/>
        </authorList>
    </citation>
    <scope>NUCLEOTIDE SEQUENCE [LARGE SCALE GENOMIC DNA]</scope>
    <source>
        <strain evidence="12 13">YOKOZUNA-1</strain>
    </source>
</reference>
<dbReference type="Pfam" id="PF02434">
    <property type="entry name" value="Fringe"/>
    <property type="match status" value="1"/>
</dbReference>
<keyword evidence="3" id="KW-0328">Glycosyltransferase</keyword>
<feature type="domain" description="Fringe-like glycosyltransferase" evidence="11">
    <location>
        <begin position="153"/>
        <end position="404"/>
    </location>
</feature>
<evidence type="ECO:0000256" key="10">
    <source>
        <dbReference type="SAM" id="Phobius"/>
    </source>
</evidence>
<keyword evidence="13" id="KW-1185">Reference proteome</keyword>
<dbReference type="Gene3D" id="3.90.550.50">
    <property type="match status" value="1"/>
</dbReference>
<dbReference type="GO" id="GO:0016757">
    <property type="term" value="F:glycosyltransferase activity"/>
    <property type="evidence" value="ECO:0007669"/>
    <property type="project" value="UniProtKB-KW"/>
</dbReference>
<proteinExistence type="inferred from homology"/>
<evidence type="ECO:0000256" key="7">
    <source>
        <dbReference type="ARBA" id="ARBA00022989"/>
    </source>
</evidence>
<evidence type="ECO:0000256" key="1">
    <source>
        <dbReference type="ARBA" id="ARBA00004606"/>
    </source>
</evidence>
<evidence type="ECO:0000313" key="13">
    <source>
        <dbReference type="Proteomes" id="UP000186922"/>
    </source>
</evidence>
<accession>A0A1D1W2P1</accession>
<keyword evidence="5 10" id="KW-0812">Transmembrane</keyword>
<evidence type="ECO:0000256" key="3">
    <source>
        <dbReference type="ARBA" id="ARBA00022676"/>
    </source>
</evidence>
<comment type="caution">
    <text evidence="12">The sequence shown here is derived from an EMBL/GenBank/DDBJ whole genome shotgun (WGS) entry which is preliminary data.</text>
</comment>
<comment type="similarity">
    <text evidence="2">Belongs to the glycosyltransferase 31 family.</text>
</comment>
<comment type="subcellular location">
    <subcellularLocation>
        <location evidence="9">Endomembrane system</location>
        <topology evidence="9">Single-pass membrane protein</topology>
    </subcellularLocation>
    <subcellularLocation>
        <location evidence="1">Membrane</location>
        <topology evidence="1">Single-pass type II membrane protein</topology>
    </subcellularLocation>
</comment>